<accession>A0A0E9U8L4</accession>
<evidence type="ECO:0000313" key="2">
    <source>
        <dbReference type="EMBL" id="JAH61515.1"/>
    </source>
</evidence>
<reference evidence="2" key="1">
    <citation type="submission" date="2014-11" db="EMBL/GenBank/DDBJ databases">
        <authorList>
            <person name="Amaro Gonzalez C."/>
        </authorList>
    </citation>
    <scope>NUCLEOTIDE SEQUENCE</scope>
</reference>
<feature type="chain" id="PRO_5002433055" evidence="1">
    <location>
        <begin position="22"/>
        <end position="42"/>
    </location>
</feature>
<sequence>MLVFCSTCVFLCHHLLLTVQSLHTDHPFRGKTFQKSCSLYLT</sequence>
<feature type="signal peptide" evidence="1">
    <location>
        <begin position="1"/>
        <end position="21"/>
    </location>
</feature>
<proteinExistence type="predicted"/>
<keyword evidence="1" id="KW-0732">Signal</keyword>
<name>A0A0E9U8L4_ANGAN</name>
<protein>
    <submittedName>
        <fullName evidence="2">Uncharacterized protein</fullName>
    </submittedName>
</protein>
<dbReference type="EMBL" id="GBXM01047062">
    <property type="protein sequence ID" value="JAH61515.1"/>
    <property type="molecule type" value="Transcribed_RNA"/>
</dbReference>
<reference evidence="2" key="2">
    <citation type="journal article" date="2015" name="Fish Shellfish Immunol.">
        <title>Early steps in the European eel (Anguilla anguilla)-Vibrio vulnificus interaction in the gills: Role of the RtxA13 toxin.</title>
        <authorList>
            <person name="Callol A."/>
            <person name="Pajuelo D."/>
            <person name="Ebbesson L."/>
            <person name="Teles M."/>
            <person name="MacKenzie S."/>
            <person name="Amaro C."/>
        </authorList>
    </citation>
    <scope>NUCLEOTIDE SEQUENCE</scope>
</reference>
<organism evidence="2">
    <name type="scientific">Anguilla anguilla</name>
    <name type="common">European freshwater eel</name>
    <name type="synonym">Muraena anguilla</name>
    <dbReference type="NCBI Taxonomy" id="7936"/>
    <lineage>
        <taxon>Eukaryota</taxon>
        <taxon>Metazoa</taxon>
        <taxon>Chordata</taxon>
        <taxon>Craniata</taxon>
        <taxon>Vertebrata</taxon>
        <taxon>Euteleostomi</taxon>
        <taxon>Actinopterygii</taxon>
        <taxon>Neopterygii</taxon>
        <taxon>Teleostei</taxon>
        <taxon>Anguilliformes</taxon>
        <taxon>Anguillidae</taxon>
        <taxon>Anguilla</taxon>
    </lineage>
</organism>
<evidence type="ECO:0000256" key="1">
    <source>
        <dbReference type="SAM" id="SignalP"/>
    </source>
</evidence>
<dbReference type="AlphaFoldDB" id="A0A0E9U8L4"/>